<name>A0ABY4CA54_9BACT</name>
<organism evidence="2 3">
    <name type="scientific">Bdellovibrio reynosensis</name>
    <dbReference type="NCBI Taxonomy" id="2835041"/>
    <lineage>
        <taxon>Bacteria</taxon>
        <taxon>Pseudomonadati</taxon>
        <taxon>Bdellovibrionota</taxon>
        <taxon>Bdellovibrionia</taxon>
        <taxon>Bdellovibrionales</taxon>
        <taxon>Pseudobdellovibrionaceae</taxon>
        <taxon>Bdellovibrio</taxon>
    </lineage>
</organism>
<protein>
    <recommendedName>
        <fullName evidence="4">OmpA-like domain-containing protein</fullName>
    </recommendedName>
</protein>
<keyword evidence="3" id="KW-1185">Reference proteome</keyword>
<evidence type="ECO:0000313" key="3">
    <source>
        <dbReference type="Proteomes" id="UP000830116"/>
    </source>
</evidence>
<evidence type="ECO:0000313" key="2">
    <source>
        <dbReference type="EMBL" id="UOF01797.1"/>
    </source>
</evidence>
<evidence type="ECO:0008006" key="4">
    <source>
        <dbReference type="Google" id="ProtNLM"/>
    </source>
</evidence>
<proteinExistence type="predicted"/>
<sequence>MTTRILGSMLVVLSFISINAFAGVNSETEDSVKGLGAAKVMEIEFEEGKADLSEDAKKEIREQIAEAKEGKKIDSLQVASWPDKEYPTKDVKPSKGDVELAKKRGENVKTFIKDEMKAVSSVRVFNMSERPNPLEKFLRTKEAKVKNTLEASGAAPRTKDETGFFGTKGKASKALIMIYYE</sequence>
<feature type="chain" id="PRO_5045700177" description="OmpA-like domain-containing protein" evidence="1">
    <location>
        <begin position="23"/>
        <end position="181"/>
    </location>
</feature>
<reference evidence="2" key="1">
    <citation type="submission" date="2022-03" db="EMBL/GenBank/DDBJ databases">
        <title>Genome Identification and Characterization of new species Bdellovibrio reynosense LBG001 sp. nov. from a Mexico soil sample.</title>
        <authorList>
            <person name="Camilli A."/>
            <person name="Ajao Y."/>
            <person name="Guo X."/>
        </authorList>
    </citation>
    <scope>NUCLEOTIDE SEQUENCE</scope>
    <source>
        <strain evidence="2">LBG001</strain>
    </source>
</reference>
<accession>A0ABY4CA54</accession>
<dbReference type="EMBL" id="CP093442">
    <property type="protein sequence ID" value="UOF01797.1"/>
    <property type="molecule type" value="Genomic_DNA"/>
</dbReference>
<gene>
    <name evidence="2" type="ORF">MNR06_02370</name>
</gene>
<dbReference type="Proteomes" id="UP000830116">
    <property type="component" value="Chromosome"/>
</dbReference>
<feature type="signal peptide" evidence="1">
    <location>
        <begin position="1"/>
        <end position="22"/>
    </location>
</feature>
<dbReference type="RefSeq" id="WP_243538401.1">
    <property type="nucleotide sequence ID" value="NZ_CP093442.1"/>
</dbReference>
<keyword evidence="1" id="KW-0732">Signal</keyword>
<evidence type="ECO:0000256" key="1">
    <source>
        <dbReference type="SAM" id="SignalP"/>
    </source>
</evidence>